<accession>A0ABR1J8V2</accession>
<dbReference type="PANTHER" id="PTHR10794">
    <property type="entry name" value="ABHYDROLASE DOMAIN-CONTAINING PROTEIN"/>
    <property type="match status" value="1"/>
</dbReference>
<evidence type="ECO:0000256" key="1">
    <source>
        <dbReference type="ARBA" id="ARBA00010884"/>
    </source>
</evidence>
<dbReference type="Gene3D" id="3.40.50.1820">
    <property type="entry name" value="alpha/beta hydrolase"/>
    <property type="match status" value="1"/>
</dbReference>
<gene>
    <name evidence="3" type="ORF">VKT23_011736</name>
</gene>
<reference evidence="3 4" key="1">
    <citation type="submission" date="2024-01" db="EMBL/GenBank/DDBJ databases">
        <title>A draft genome for the cacao thread blight pathogen Marasmiellus scandens.</title>
        <authorList>
            <person name="Baruah I.K."/>
            <person name="Leung J."/>
            <person name="Bukari Y."/>
            <person name="Amoako-Attah I."/>
            <person name="Meinhardt L.W."/>
            <person name="Bailey B.A."/>
            <person name="Cohen S.P."/>
        </authorList>
    </citation>
    <scope>NUCLEOTIDE SEQUENCE [LARGE SCALE GENOMIC DNA]</scope>
    <source>
        <strain evidence="3 4">GH-19</strain>
    </source>
</reference>
<dbReference type="InterPro" id="IPR029058">
    <property type="entry name" value="AB_hydrolase_fold"/>
</dbReference>
<dbReference type="PANTHER" id="PTHR10794:SF63">
    <property type="entry name" value="ALPHA_BETA HYDROLASE 1, ISOFORM A"/>
    <property type="match status" value="1"/>
</dbReference>
<evidence type="ECO:0000256" key="2">
    <source>
        <dbReference type="SAM" id="MobiDB-lite"/>
    </source>
</evidence>
<protein>
    <recommendedName>
        <fullName evidence="5">AB hydrolase-1 domain-containing protein</fullName>
    </recommendedName>
</protein>
<dbReference type="EMBL" id="JBANRG010000026">
    <property type="protein sequence ID" value="KAK7453463.1"/>
    <property type="molecule type" value="Genomic_DNA"/>
</dbReference>
<dbReference type="InterPro" id="IPR050960">
    <property type="entry name" value="AB_hydrolase_4_sf"/>
</dbReference>
<feature type="region of interest" description="Disordered" evidence="2">
    <location>
        <begin position="268"/>
        <end position="292"/>
    </location>
</feature>
<evidence type="ECO:0000313" key="3">
    <source>
        <dbReference type="EMBL" id="KAK7453463.1"/>
    </source>
</evidence>
<evidence type="ECO:0008006" key="5">
    <source>
        <dbReference type="Google" id="ProtNLM"/>
    </source>
</evidence>
<dbReference type="Proteomes" id="UP001498398">
    <property type="component" value="Unassembled WGS sequence"/>
</dbReference>
<organism evidence="3 4">
    <name type="scientific">Marasmiellus scandens</name>
    <dbReference type="NCBI Taxonomy" id="2682957"/>
    <lineage>
        <taxon>Eukaryota</taxon>
        <taxon>Fungi</taxon>
        <taxon>Dikarya</taxon>
        <taxon>Basidiomycota</taxon>
        <taxon>Agaricomycotina</taxon>
        <taxon>Agaricomycetes</taxon>
        <taxon>Agaricomycetidae</taxon>
        <taxon>Agaricales</taxon>
        <taxon>Marasmiineae</taxon>
        <taxon>Omphalotaceae</taxon>
        <taxon>Marasmiellus</taxon>
    </lineage>
</organism>
<proteinExistence type="inferred from homology"/>
<sequence length="519" mass="56756">MGSLWSKTTVAGLQPSDIFFPDDPIEIPVRTAFGKGGIEQKSLKKMVEDRCPSLWKPFKPVWWLCNGHLQTLYCVLGDFTRVDKVVYERTYLRLMDGGTLGLDFTPIDQSNIPDTTPVLVVLTGLTGGSYEAYIRSILSTACRPVSEGGLGYRAAVINFRGCAGVPMTSKQLYSAGYTDDLRVALMYIVKQYPNAPLLGMGFSLGANVLVRYLAEEGERSRLLSGCALGCPWDLTRNNDALENTFIGRNIYSKGMASNLLRVLGRHASRLRSPPPPSPSSSVPQTPVKPNPTQDAVVLNALTNAFALRSPTLEQFDNAFTSKAGGAPPILPFPSSKEYYAWASSHYVLPKVRKPLLVINANDDPVVKHVPTGQEEVGNNCTVVVVTGGGGHLGWFEVGEGKENDGSFMTPTLASDSAGLTRWIKQPVVEWLRMVAEDFDFSQTQNLDQVKPRPVYEDSDGWLREAGLDEERIQKDGDVWGPLGCRVIPTHEVEESDIEQDKTVIDGAKTKTGNGVLQGL</sequence>
<comment type="similarity">
    <text evidence="1">Belongs to the AB hydrolase superfamily. AB hydrolase 4 family.</text>
</comment>
<keyword evidence="4" id="KW-1185">Reference proteome</keyword>
<dbReference type="SUPFAM" id="SSF53474">
    <property type="entry name" value="alpha/beta-Hydrolases"/>
    <property type="match status" value="1"/>
</dbReference>
<comment type="caution">
    <text evidence="3">The sequence shown here is derived from an EMBL/GenBank/DDBJ whole genome shotgun (WGS) entry which is preliminary data.</text>
</comment>
<name>A0ABR1J8V2_9AGAR</name>
<evidence type="ECO:0000313" key="4">
    <source>
        <dbReference type="Proteomes" id="UP001498398"/>
    </source>
</evidence>